<dbReference type="PROSITE" id="PS51128">
    <property type="entry name" value="ZF_DKSA_2"/>
    <property type="match status" value="1"/>
</dbReference>
<evidence type="ECO:0000313" key="9">
    <source>
        <dbReference type="Proteomes" id="UP001144205"/>
    </source>
</evidence>
<dbReference type="EMBL" id="BROH01000012">
    <property type="protein sequence ID" value="GKY89489.1"/>
    <property type="molecule type" value="Genomic_DNA"/>
</dbReference>
<dbReference type="InterPro" id="IPR000962">
    <property type="entry name" value="Znf_DskA_TraR"/>
</dbReference>
<name>A0ABQ5LWY4_9RHOB</name>
<sequence length="108" mass="12174">MVDTVKYRGVLETRLAELKARLQEIDETLDSHQSRDWEELATEREGDEVLESMGTSGKAEIAKIQAALVRMDEGEFGFCVSCGDEISQERLDVVPYTPFCRNCADKRG</sequence>
<protein>
    <submittedName>
        <fullName evidence="8">Dimethylmenaquinone methyltransferase</fullName>
    </submittedName>
</protein>
<evidence type="ECO:0000256" key="3">
    <source>
        <dbReference type="ARBA" id="ARBA00022833"/>
    </source>
</evidence>
<dbReference type="InterPro" id="IPR037187">
    <property type="entry name" value="DnaK_N"/>
</dbReference>
<keyword evidence="3" id="KW-0862">Zinc</keyword>
<organism evidence="8 9">
    <name type="scientific">Sinisalibacter aestuarii</name>
    <dbReference type="NCBI Taxonomy" id="2949426"/>
    <lineage>
        <taxon>Bacteria</taxon>
        <taxon>Pseudomonadati</taxon>
        <taxon>Pseudomonadota</taxon>
        <taxon>Alphaproteobacteria</taxon>
        <taxon>Rhodobacterales</taxon>
        <taxon>Roseobacteraceae</taxon>
        <taxon>Sinisalibacter</taxon>
    </lineage>
</organism>
<reference evidence="8" key="1">
    <citation type="journal article" date="2023" name="Int. J. Syst. Evol. Microbiol.">
        <title>Sinisalibacter aestuarii sp. nov., isolated from estuarine sediment of the Arakawa River.</title>
        <authorList>
            <person name="Arafat S.T."/>
            <person name="Hirano S."/>
            <person name="Sato A."/>
            <person name="Takeuchi K."/>
            <person name="Yasuda T."/>
            <person name="Terahara T."/>
            <person name="Hamada M."/>
            <person name="Kobayashi T."/>
        </authorList>
    </citation>
    <scope>NUCLEOTIDE SEQUENCE</scope>
    <source>
        <strain evidence="8">B-399</strain>
    </source>
</reference>
<dbReference type="SUPFAM" id="SSF57716">
    <property type="entry name" value="Glucocorticoid receptor-like (DNA-binding domain)"/>
    <property type="match status" value="1"/>
</dbReference>
<evidence type="ECO:0000259" key="7">
    <source>
        <dbReference type="Pfam" id="PF21173"/>
    </source>
</evidence>
<keyword evidence="9" id="KW-1185">Reference proteome</keyword>
<keyword evidence="2" id="KW-0863">Zinc-finger</keyword>
<feature type="region of interest" description="Disordered" evidence="5">
    <location>
        <begin position="32"/>
        <end position="54"/>
    </location>
</feature>
<feature type="zinc finger region" description="dksA C4-type" evidence="4">
    <location>
        <begin position="79"/>
        <end position="103"/>
    </location>
</feature>
<dbReference type="GO" id="GO:0008168">
    <property type="term" value="F:methyltransferase activity"/>
    <property type="evidence" value="ECO:0007669"/>
    <property type="project" value="UniProtKB-KW"/>
</dbReference>
<keyword evidence="1" id="KW-0479">Metal-binding</keyword>
<dbReference type="Pfam" id="PF21173">
    <property type="entry name" value="DksA-like_N"/>
    <property type="match status" value="1"/>
</dbReference>
<evidence type="ECO:0000256" key="1">
    <source>
        <dbReference type="ARBA" id="ARBA00022723"/>
    </source>
</evidence>
<evidence type="ECO:0000256" key="4">
    <source>
        <dbReference type="PROSITE-ProRule" id="PRU00510"/>
    </source>
</evidence>
<dbReference type="InterPro" id="IPR048487">
    <property type="entry name" value="DksA-like_N"/>
</dbReference>
<proteinExistence type="predicted"/>
<evidence type="ECO:0000256" key="2">
    <source>
        <dbReference type="ARBA" id="ARBA00022771"/>
    </source>
</evidence>
<keyword evidence="8" id="KW-0489">Methyltransferase</keyword>
<evidence type="ECO:0000313" key="8">
    <source>
        <dbReference type="EMBL" id="GKY89489.1"/>
    </source>
</evidence>
<dbReference type="RefSeq" id="WP_281843509.1">
    <property type="nucleotide sequence ID" value="NZ_BROH01000012.1"/>
</dbReference>
<dbReference type="Proteomes" id="UP001144205">
    <property type="component" value="Unassembled WGS sequence"/>
</dbReference>
<feature type="domain" description="Zinc finger DksA/TraR C4-type" evidence="6">
    <location>
        <begin position="74"/>
        <end position="106"/>
    </location>
</feature>
<gene>
    <name evidence="8" type="primary">dksA_2</name>
    <name evidence="8" type="ORF">STA1M1_33580</name>
</gene>
<dbReference type="Pfam" id="PF01258">
    <property type="entry name" value="zf-dskA_traR"/>
    <property type="match status" value="1"/>
</dbReference>
<dbReference type="PANTHER" id="PTHR33823">
    <property type="entry name" value="RNA POLYMERASE-BINDING TRANSCRIPTION FACTOR DKSA-RELATED"/>
    <property type="match status" value="1"/>
</dbReference>
<dbReference type="PANTHER" id="PTHR33823:SF4">
    <property type="entry name" value="GENERAL STRESS PROTEIN 16O"/>
    <property type="match status" value="1"/>
</dbReference>
<dbReference type="GO" id="GO:0032259">
    <property type="term" value="P:methylation"/>
    <property type="evidence" value="ECO:0007669"/>
    <property type="project" value="UniProtKB-KW"/>
</dbReference>
<comment type="caution">
    <text evidence="8">The sequence shown here is derived from an EMBL/GenBank/DDBJ whole genome shotgun (WGS) entry which is preliminary data.</text>
</comment>
<evidence type="ECO:0000256" key="5">
    <source>
        <dbReference type="SAM" id="MobiDB-lite"/>
    </source>
</evidence>
<feature type="domain" description="DnaK suppressor protein-like N-terminal" evidence="7">
    <location>
        <begin position="7"/>
        <end position="71"/>
    </location>
</feature>
<keyword evidence="8" id="KW-0808">Transferase</keyword>
<accession>A0ABQ5LWY4</accession>
<dbReference type="SUPFAM" id="SSF109635">
    <property type="entry name" value="DnaK suppressor protein DksA, alpha-hairpin domain"/>
    <property type="match status" value="1"/>
</dbReference>
<dbReference type="Gene3D" id="1.20.120.910">
    <property type="entry name" value="DksA, coiled-coil domain"/>
    <property type="match status" value="1"/>
</dbReference>
<feature type="compositionally biased region" description="Basic and acidic residues" evidence="5">
    <location>
        <begin position="32"/>
        <end position="44"/>
    </location>
</feature>
<evidence type="ECO:0000259" key="6">
    <source>
        <dbReference type="Pfam" id="PF01258"/>
    </source>
</evidence>